<dbReference type="InterPro" id="IPR001387">
    <property type="entry name" value="Cro/C1-type_HTH"/>
</dbReference>
<dbReference type="SUPFAM" id="SSF47413">
    <property type="entry name" value="lambda repressor-like DNA-binding domains"/>
    <property type="match status" value="1"/>
</dbReference>
<dbReference type="PANTHER" id="PTHR46558:SF11">
    <property type="entry name" value="HTH-TYPE TRANSCRIPTIONAL REGULATOR XRE"/>
    <property type="match status" value="1"/>
</dbReference>
<dbReference type="PANTHER" id="PTHR46558">
    <property type="entry name" value="TRACRIPTIONAL REGULATORY PROTEIN-RELATED-RELATED"/>
    <property type="match status" value="1"/>
</dbReference>
<organism evidence="3 4">
    <name type="scientific">Lysinibacillus alkalisoli</name>
    <dbReference type="NCBI Taxonomy" id="1911548"/>
    <lineage>
        <taxon>Bacteria</taxon>
        <taxon>Bacillati</taxon>
        <taxon>Bacillota</taxon>
        <taxon>Bacilli</taxon>
        <taxon>Bacillales</taxon>
        <taxon>Bacillaceae</taxon>
        <taxon>Lysinibacillus</taxon>
    </lineage>
</organism>
<proteinExistence type="predicted"/>
<accession>A0A917G346</accession>
<evidence type="ECO:0000256" key="1">
    <source>
        <dbReference type="ARBA" id="ARBA00023125"/>
    </source>
</evidence>
<dbReference type="GO" id="GO:0003677">
    <property type="term" value="F:DNA binding"/>
    <property type="evidence" value="ECO:0007669"/>
    <property type="project" value="UniProtKB-KW"/>
</dbReference>
<dbReference type="RefSeq" id="WP_188614154.1">
    <property type="nucleotide sequence ID" value="NZ_BMJT01000003.1"/>
</dbReference>
<protein>
    <submittedName>
        <fullName evidence="3">Transcriptional regulator</fullName>
    </submittedName>
</protein>
<evidence type="ECO:0000313" key="3">
    <source>
        <dbReference type="EMBL" id="GGG19417.1"/>
    </source>
</evidence>
<dbReference type="InterPro" id="IPR010982">
    <property type="entry name" value="Lambda_DNA-bd_dom_sf"/>
</dbReference>
<dbReference type="EMBL" id="BMJT01000003">
    <property type="protein sequence ID" value="GGG19417.1"/>
    <property type="molecule type" value="Genomic_DNA"/>
</dbReference>
<dbReference type="SMART" id="SM00530">
    <property type="entry name" value="HTH_XRE"/>
    <property type="match status" value="1"/>
</dbReference>
<comment type="caution">
    <text evidence="3">The sequence shown here is derived from an EMBL/GenBank/DDBJ whole genome shotgun (WGS) entry which is preliminary data.</text>
</comment>
<reference evidence="3" key="1">
    <citation type="journal article" date="2014" name="Int. J. Syst. Evol. Microbiol.">
        <title>Complete genome sequence of Corynebacterium casei LMG S-19264T (=DSM 44701T), isolated from a smear-ripened cheese.</title>
        <authorList>
            <consortium name="US DOE Joint Genome Institute (JGI-PGF)"/>
            <person name="Walter F."/>
            <person name="Albersmeier A."/>
            <person name="Kalinowski J."/>
            <person name="Ruckert C."/>
        </authorList>
    </citation>
    <scope>NUCLEOTIDE SEQUENCE</scope>
    <source>
        <strain evidence="3">CGMCC 1.15760</strain>
    </source>
</reference>
<keyword evidence="4" id="KW-1185">Reference proteome</keyword>
<dbReference type="CDD" id="cd00093">
    <property type="entry name" value="HTH_XRE"/>
    <property type="match status" value="1"/>
</dbReference>
<dbReference type="AlphaFoldDB" id="A0A917G346"/>
<evidence type="ECO:0000259" key="2">
    <source>
        <dbReference type="PROSITE" id="PS50943"/>
    </source>
</evidence>
<reference evidence="3" key="2">
    <citation type="submission" date="2020-09" db="EMBL/GenBank/DDBJ databases">
        <authorList>
            <person name="Sun Q."/>
            <person name="Zhou Y."/>
        </authorList>
    </citation>
    <scope>NUCLEOTIDE SEQUENCE</scope>
    <source>
        <strain evidence="3">CGMCC 1.15760</strain>
    </source>
</reference>
<dbReference type="Pfam" id="PF01381">
    <property type="entry name" value="HTH_3"/>
    <property type="match status" value="1"/>
</dbReference>
<evidence type="ECO:0000313" key="4">
    <source>
        <dbReference type="Proteomes" id="UP000616608"/>
    </source>
</evidence>
<gene>
    <name evidence="3" type="ORF">GCM10007425_12380</name>
</gene>
<keyword evidence="1" id="KW-0238">DNA-binding</keyword>
<dbReference type="PROSITE" id="PS50943">
    <property type="entry name" value="HTH_CROC1"/>
    <property type="match status" value="1"/>
</dbReference>
<sequence>MIELFGKRLKSLRTSKKMSQKEFGKLFGLAESTIGMYERDERRPDFELLNKFANYFDVSTDYLLGRIDTPNPYSQEKKSADEEAFQKFLNDPNLQVFYKELPNSEEEEIEMLREFWEFIKHKNKT</sequence>
<name>A0A917G346_9BACI</name>
<dbReference type="Gene3D" id="1.10.260.40">
    <property type="entry name" value="lambda repressor-like DNA-binding domains"/>
    <property type="match status" value="1"/>
</dbReference>
<dbReference type="Proteomes" id="UP000616608">
    <property type="component" value="Unassembled WGS sequence"/>
</dbReference>
<feature type="domain" description="HTH cro/C1-type" evidence="2">
    <location>
        <begin position="9"/>
        <end position="63"/>
    </location>
</feature>